<evidence type="ECO:0000256" key="1">
    <source>
        <dbReference type="SAM" id="Phobius"/>
    </source>
</evidence>
<dbReference type="Proteomes" id="UP001143474">
    <property type="component" value="Unassembled WGS sequence"/>
</dbReference>
<feature type="transmembrane region" description="Helical" evidence="1">
    <location>
        <begin position="203"/>
        <end position="228"/>
    </location>
</feature>
<feature type="transmembrane region" description="Helical" evidence="1">
    <location>
        <begin position="179"/>
        <end position="196"/>
    </location>
</feature>
<dbReference type="AlphaFoldDB" id="A0A9W6HWT7"/>
<organism evidence="2 3">
    <name type="scientific">Streptosporangium carneum</name>
    <dbReference type="NCBI Taxonomy" id="47481"/>
    <lineage>
        <taxon>Bacteria</taxon>
        <taxon>Bacillati</taxon>
        <taxon>Actinomycetota</taxon>
        <taxon>Actinomycetes</taxon>
        <taxon>Streptosporangiales</taxon>
        <taxon>Streptosporangiaceae</taxon>
        <taxon>Streptosporangium</taxon>
    </lineage>
</organism>
<protein>
    <recommendedName>
        <fullName evidence="4">Integral membrane protein</fullName>
    </recommendedName>
</protein>
<dbReference type="EMBL" id="BSEV01000001">
    <property type="protein sequence ID" value="GLK06814.1"/>
    <property type="molecule type" value="Genomic_DNA"/>
</dbReference>
<evidence type="ECO:0000313" key="3">
    <source>
        <dbReference type="Proteomes" id="UP001143474"/>
    </source>
</evidence>
<keyword evidence="1" id="KW-1133">Transmembrane helix</keyword>
<comment type="caution">
    <text evidence="2">The sequence shown here is derived from an EMBL/GenBank/DDBJ whole genome shotgun (WGS) entry which is preliminary data.</text>
</comment>
<reference evidence="2" key="1">
    <citation type="journal article" date="2014" name="Int. J. Syst. Evol. Microbiol.">
        <title>Complete genome sequence of Corynebacterium casei LMG S-19264T (=DSM 44701T), isolated from a smear-ripened cheese.</title>
        <authorList>
            <consortium name="US DOE Joint Genome Institute (JGI-PGF)"/>
            <person name="Walter F."/>
            <person name="Albersmeier A."/>
            <person name="Kalinowski J."/>
            <person name="Ruckert C."/>
        </authorList>
    </citation>
    <scope>NUCLEOTIDE SEQUENCE</scope>
    <source>
        <strain evidence="2">VKM Ac-2007</strain>
    </source>
</reference>
<feature type="transmembrane region" description="Helical" evidence="1">
    <location>
        <begin position="255"/>
        <end position="274"/>
    </location>
</feature>
<gene>
    <name evidence="2" type="ORF">GCM10017600_02190</name>
</gene>
<evidence type="ECO:0000313" key="2">
    <source>
        <dbReference type="EMBL" id="GLK06814.1"/>
    </source>
</evidence>
<proteinExistence type="predicted"/>
<keyword evidence="3" id="KW-1185">Reference proteome</keyword>
<keyword evidence="1" id="KW-0812">Transmembrane</keyword>
<accession>A0A9W6HWT7</accession>
<evidence type="ECO:0008006" key="4">
    <source>
        <dbReference type="Google" id="ProtNLM"/>
    </source>
</evidence>
<keyword evidence="1" id="KW-0472">Membrane</keyword>
<name>A0A9W6HWT7_9ACTN</name>
<dbReference type="RefSeq" id="WP_271215410.1">
    <property type="nucleotide sequence ID" value="NZ_BAAAVD010000021.1"/>
</dbReference>
<sequence>MRRMISVIFVVLGCVLAPIALVAFWAADVVGDAGRYVETVAPLAENPAVQDAVADRVTVAITDPLQELDSSVSDHSVHVVVDRIVSGEGFPALWRRVNQVTHRRVHAILAGRGEAAAVRGGTVGLDLSPVYETARTGMVEVGMPVAARLPGLHPTMDLLFTRDLVRVRTVHAWLVRAKGALPILAAVLLVTGTLLARDRQCALIGAGLGLAGGMVVLAVVLVVIRGLFLPDFPGDGSQAEAVAAIFDALTGFLRIGLRVLFAVGLVLAVTVFAVRQTRLSRAGPPEADV</sequence>
<reference evidence="2" key="2">
    <citation type="submission" date="2023-01" db="EMBL/GenBank/DDBJ databases">
        <authorList>
            <person name="Sun Q."/>
            <person name="Evtushenko L."/>
        </authorList>
    </citation>
    <scope>NUCLEOTIDE SEQUENCE</scope>
    <source>
        <strain evidence="2">VKM Ac-2007</strain>
    </source>
</reference>